<keyword evidence="6" id="KW-0547">Nucleotide-binding</keyword>
<reference evidence="12 13" key="1">
    <citation type="submission" date="2019-08" db="EMBL/GenBank/DDBJ databases">
        <authorList>
            <person name="Alioto T."/>
            <person name="Alioto T."/>
            <person name="Gomez Garrido J."/>
        </authorList>
    </citation>
    <scope>NUCLEOTIDE SEQUENCE [LARGE SCALE GENOMIC DNA]</scope>
</reference>
<dbReference type="InterPro" id="IPR011009">
    <property type="entry name" value="Kinase-like_dom_sf"/>
</dbReference>
<evidence type="ECO:0000259" key="11">
    <source>
        <dbReference type="PROSITE" id="PS50011"/>
    </source>
</evidence>
<protein>
    <recommendedName>
        <fullName evidence="2">non-specific serine/threonine protein kinase</fullName>
        <ecNumber evidence="2">2.7.11.1</ecNumber>
    </recommendedName>
</protein>
<dbReference type="InterPro" id="IPR022495">
    <property type="entry name" value="Bud32"/>
</dbReference>
<comment type="catalytic activity">
    <reaction evidence="10">
        <text>L-seryl-[protein] + ATP = O-phospho-L-seryl-[protein] + ADP + H(+)</text>
        <dbReference type="Rhea" id="RHEA:17989"/>
        <dbReference type="Rhea" id="RHEA-COMP:9863"/>
        <dbReference type="Rhea" id="RHEA-COMP:11604"/>
        <dbReference type="ChEBI" id="CHEBI:15378"/>
        <dbReference type="ChEBI" id="CHEBI:29999"/>
        <dbReference type="ChEBI" id="CHEBI:30616"/>
        <dbReference type="ChEBI" id="CHEBI:83421"/>
        <dbReference type="ChEBI" id="CHEBI:456216"/>
        <dbReference type="EC" id="2.7.11.1"/>
    </reaction>
</comment>
<dbReference type="PANTHER" id="PTHR12209">
    <property type="entry name" value="NON-SPECIFIC SERINE/THREONINE PROTEIN KINASE"/>
    <property type="match status" value="1"/>
</dbReference>
<dbReference type="SUPFAM" id="SSF56112">
    <property type="entry name" value="Protein kinase-like (PK-like)"/>
    <property type="match status" value="1"/>
</dbReference>
<feature type="domain" description="Protein kinase" evidence="11">
    <location>
        <begin position="1"/>
        <end position="216"/>
    </location>
</feature>
<dbReference type="GO" id="GO:0005829">
    <property type="term" value="C:cytosol"/>
    <property type="evidence" value="ECO:0007669"/>
    <property type="project" value="TreeGrafter"/>
</dbReference>
<proteinExistence type="inferred from homology"/>
<evidence type="ECO:0000313" key="12">
    <source>
        <dbReference type="EMBL" id="VVC31637.1"/>
    </source>
</evidence>
<evidence type="ECO:0000256" key="7">
    <source>
        <dbReference type="ARBA" id="ARBA00022777"/>
    </source>
</evidence>
<keyword evidence="7 12" id="KW-0418">Kinase</keyword>
<dbReference type="Gene3D" id="3.30.200.20">
    <property type="entry name" value="Phosphorylase Kinase, domain 1"/>
    <property type="match status" value="1"/>
</dbReference>
<comment type="similarity">
    <text evidence="1">Belongs to the protein kinase superfamily. BUD32 family.</text>
</comment>
<dbReference type="GO" id="GO:0005634">
    <property type="term" value="C:nucleus"/>
    <property type="evidence" value="ECO:0007669"/>
    <property type="project" value="TreeGrafter"/>
</dbReference>
<dbReference type="GO" id="GO:0005524">
    <property type="term" value="F:ATP binding"/>
    <property type="evidence" value="ECO:0007669"/>
    <property type="project" value="UniProtKB-KW"/>
</dbReference>
<evidence type="ECO:0000256" key="4">
    <source>
        <dbReference type="ARBA" id="ARBA00022679"/>
    </source>
</evidence>
<comment type="catalytic activity">
    <reaction evidence="9">
        <text>L-threonyl-[protein] + ATP = O-phospho-L-threonyl-[protein] + ADP + H(+)</text>
        <dbReference type="Rhea" id="RHEA:46608"/>
        <dbReference type="Rhea" id="RHEA-COMP:11060"/>
        <dbReference type="Rhea" id="RHEA-COMP:11605"/>
        <dbReference type="ChEBI" id="CHEBI:15378"/>
        <dbReference type="ChEBI" id="CHEBI:30013"/>
        <dbReference type="ChEBI" id="CHEBI:30616"/>
        <dbReference type="ChEBI" id="CHEBI:61977"/>
        <dbReference type="ChEBI" id="CHEBI:456216"/>
        <dbReference type="EC" id="2.7.11.1"/>
    </reaction>
</comment>
<evidence type="ECO:0000256" key="6">
    <source>
        <dbReference type="ARBA" id="ARBA00022741"/>
    </source>
</evidence>
<evidence type="ECO:0000256" key="1">
    <source>
        <dbReference type="ARBA" id="ARBA00010630"/>
    </source>
</evidence>
<dbReference type="GO" id="GO:0008033">
    <property type="term" value="P:tRNA processing"/>
    <property type="evidence" value="ECO:0007669"/>
    <property type="project" value="UniProtKB-KW"/>
</dbReference>
<keyword evidence="5" id="KW-0819">tRNA processing</keyword>
<dbReference type="EC" id="2.7.11.1" evidence="2"/>
<dbReference type="GO" id="GO:0004674">
    <property type="term" value="F:protein serine/threonine kinase activity"/>
    <property type="evidence" value="ECO:0007669"/>
    <property type="project" value="UniProtKB-KW"/>
</dbReference>
<accession>A0A5E4MHH6</accession>
<dbReference type="EMBL" id="CABPRJ010000950">
    <property type="protein sequence ID" value="VVC31637.1"/>
    <property type="molecule type" value="Genomic_DNA"/>
</dbReference>
<dbReference type="GO" id="GO:0070525">
    <property type="term" value="P:tRNA threonylcarbamoyladenosine metabolic process"/>
    <property type="evidence" value="ECO:0007669"/>
    <property type="project" value="TreeGrafter"/>
</dbReference>
<dbReference type="NCBIfam" id="TIGR03724">
    <property type="entry name" value="arch_bud32"/>
    <property type="match status" value="1"/>
</dbReference>
<dbReference type="Proteomes" id="UP000325440">
    <property type="component" value="Unassembled WGS sequence"/>
</dbReference>
<name>A0A5E4MHH6_9HEMI</name>
<gene>
    <name evidence="12" type="ORF">CINCED_3A012214</name>
</gene>
<keyword evidence="8" id="KW-0067">ATP-binding</keyword>
<keyword evidence="13" id="KW-1185">Reference proteome</keyword>
<dbReference type="GO" id="GO:0000408">
    <property type="term" value="C:EKC/KEOPS complex"/>
    <property type="evidence" value="ECO:0007669"/>
    <property type="project" value="UniProtKB-ARBA"/>
</dbReference>
<evidence type="ECO:0000256" key="5">
    <source>
        <dbReference type="ARBA" id="ARBA00022694"/>
    </source>
</evidence>
<dbReference type="AlphaFoldDB" id="A0A5E4MHH6"/>
<sequence>MELYKQGAESKIYISFYSDRKVIVKERFSKLYRNQLLDQSIRRERTKAEAKAILKCKQGGIATPVIYLLDLNNCKITMEFINSQTVNDFLNNLKNDKQYNDVELTKLLMEIGAVIGKMHSLGIFHGDLTTSNILRKEDGTLVLIDFGLSHFNPSNEDKAVDLYVLERAFISTHSYFSDLFASIIDGYKHAYGLNVQSIINQFQIVRARGRKRLMFG</sequence>
<evidence type="ECO:0000256" key="3">
    <source>
        <dbReference type="ARBA" id="ARBA00022527"/>
    </source>
</evidence>
<organism evidence="12 13">
    <name type="scientific">Cinara cedri</name>
    <dbReference type="NCBI Taxonomy" id="506608"/>
    <lineage>
        <taxon>Eukaryota</taxon>
        <taxon>Metazoa</taxon>
        <taxon>Ecdysozoa</taxon>
        <taxon>Arthropoda</taxon>
        <taxon>Hexapoda</taxon>
        <taxon>Insecta</taxon>
        <taxon>Pterygota</taxon>
        <taxon>Neoptera</taxon>
        <taxon>Paraneoptera</taxon>
        <taxon>Hemiptera</taxon>
        <taxon>Sternorrhyncha</taxon>
        <taxon>Aphidomorpha</taxon>
        <taxon>Aphidoidea</taxon>
        <taxon>Aphididae</taxon>
        <taxon>Lachninae</taxon>
        <taxon>Cinara</taxon>
    </lineage>
</organism>
<keyword evidence="3" id="KW-0723">Serine/threonine-protein kinase</keyword>
<dbReference type="SMART" id="SM00220">
    <property type="entry name" value="S_TKc"/>
    <property type="match status" value="1"/>
</dbReference>
<evidence type="ECO:0000256" key="8">
    <source>
        <dbReference type="ARBA" id="ARBA00022840"/>
    </source>
</evidence>
<evidence type="ECO:0000256" key="2">
    <source>
        <dbReference type="ARBA" id="ARBA00012513"/>
    </source>
</evidence>
<evidence type="ECO:0000313" key="13">
    <source>
        <dbReference type="Proteomes" id="UP000325440"/>
    </source>
</evidence>
<evidence type="ECO:0000256" key="10">
    <source>
        <dbReference type="ARBA" id="ARBA00048679"/>
    </source>
</evidence>
<dbReference type="FunFam" id="3.30.200.20:FF:000201">
    <property type="entry name" value="TP53-regulating kinase isoform X1"/>
    <property type="match status" value="1"/>
</dbReference>
<evidence type="ECO:0000256" key="9">
    <source>
        <dbReference type="ARBA" id="ARBA00047899"/>
    </source>
</evidence>
<dbReference type="PANTHER" id="PTHR12209:SF0">
    <property type="entry name" value="EKC_KEOPS COMPLEX SUBUNIT TP53RK"/>
    <property type="match status" value="1"/>
</dbReference>
<dbReference type="OrthoDB" id="3399at2759"/>
<dbReference type="InterPro" id="IPR000719">
    <property type="entry name" value="Prot_kinase_dom"/>
</dbReference>
<dbReference type="Gene3D" id="1.10.510.10">
    <property type="entry name" value="Transferase(Phosphotransferase) domain 1"/>
    <property type="match status" value="1"/>
</dbReference>
<keyword evidence="4" id="KW-0808">Transferase</keyword>
<dbReference type="Pfam" id="PF00069">
    <property type="entry name" value="Pkinase"/>
    <property type="match status" value="1"/>
</dbReference>
<dbReference type="PROSITE" id="PS50011">
    <property type="entry name" value="PROTEIN_KINASE_DOM"/>
    <property type="match status" value="1"/>
</dbReference>